<dbReference type="InterPro" id="IPR000160">
    <property type="entry name" value="GGDEF_dom"/>
</dbReference>
<keyword evidence="3" id="KW-0175">Coiled coil</keyword>
<dbReference type="SUPFAM" id="SSF55073">
    <property type="entry name" value="Nucleotide cyclase"/>
    <property type="match status" value="1"/>
</dbReference>
<gene>
    <name evidence="6" type="ORF">SAMN06297382_2889</name>
</gene>
<dbReference type="PROSITE" id="PS50887">
    <property type="entry name" value="GGDEF"/>
    <property type="match status" value="1"/>
</dbReference>
<dbReference type="CDD" id="cd01949">
    <property type="entry name" value="GGDEF"/>
    <property type="match status" value="1"/>
</dbReference>
<dbReference type="EMBL" id="FZQA01000009">
    <property type="protein sequence ID" value="SNT75739.1"/>
    <property type="molecule type" value="Genomic_DNA"/>
</dbReference>
<dbReference type="PANTHER" id="PTHR45138:SF9">
    <property type="entry name" value="DIGUANYLATE CYCLASE DGCM-RELATED"/>
    <property type="match status" value="1"/>
</dbReference>
<evidence type="ECO:0000313" key="6">
    <source>
        <dbReference type="EMBL" id="SNT75739.1"/>
    </source>
</evidence>
<dbReference type="OrthoDB" id="9812260at2"/>
<accession>A0A239PZF8</accession>
<dbReference type="PANTHER" id="PTHR45138">
    <property type="entry name" value="REGULATORY COMPONENTS OF SENSORY TRANSDUCTION SYSTEM"/>
    <property type="match status" value="1"/>
</dbReference>
<protein>
    <recommendedName>
        <fullName evidence="1">diguanylate cyclase</fullName>
        <ecNumber evidence="1">2.7.7.65</ecNumber>
    </recommendedName>
</protein>
<feature type="region of interest" description="Disordered" evidence="4">
    <location>
        <begin position="1"/>
        <end position="35"/>
    </location>
</feature>
<proteinExistence type="predicted"/>
<evidence type="ECO:0000256" key="3">
    <source>
        <dbReference type="SAM" id="Coils"/>
    </source>
</evidence>
<dbReference type="Pfam" id="PF00990">
    <property type="entry name" value="GGDEF"/>
    <property type="match status" value="1"/>
</dbReference>
<evidence type="ECO:0000313" key="7">
    <source>
        <dbReference type="Proteomes" id="UP000198346"/>
    </source>
</evidence>
<dbReference type="InterPro" id="IPR029787">
    <property type="entry name" value="Nucleotide_cyclase"/>
</dbReference>
<reference evidence="6 7" key="1">
    <citation type="submission" date="2017-07" db="EMBL/GenBank/DDBJ databases">
        <authorList>
            <person name="Sun Z.S."/>
            <person name="Albrecht U."/>
            <person name="Echele G."/>
            <person name="Lee C.C."/>
        </authorList>
    </citation>
    <scope>NUCLEOTIDE SEQUENCE [LARGE SCALE GENOMIC DNA]</scope>
    <source>
        <strain evidence="6 7">CGMCC 1.12710</strain>
    </source>
</reference>
<feature type="coiled-coil region" evidence="3">
    <location>
        <begin position="56"/>
        <end position="86"/>
    </location>
</feature>
<organism evidence="6 7">
    <name type="scientific">Amphiplicatus metriothermophilus</name>
    <dbReference type="NCBI Taxonomy" id="1519374"/>
    <lineage>
        <taxon>Bacteria</taxon>
        <taxon>Pseudomonadati</taxon>
        <taxon>Pseudomonadota</taxon>
        <taxon>Alphaproteobacteria</taxon>
        <taxon>Parvularculales</taxon>
        <taxon>Parvularculaceae</taxon>
        <taxon>Amphiplicatus</taxon>
    </lineage>
</organism>
<dbReference type="GO" id="GO:0052621">
    <property type="term" value="F:diguanylate cyclase activity"/>
    <property type="evidence" value="ECO:0007669"/>
    <property type="project" value="UniProtKB-EC"/>
</dbReference>
<sequence length="240" mass="25463">MKISGPTRTVSGKTVTRGASPVGASGAAQSGSGPSPIVDKISIAGIPHEELTPRVREALTTLMNEIQALKRDLENAKARIEELEQLADSDPLLGVLNRRGFLRELGRALAMAERHGAPSALVFADLNDLKQINDTMGHAAGDAALAHAARIIAANIRQTDALGRIGGDEFAVVLAQTDEAGARVKADKLAARVSEEPVGWHGAPFRIEMSFGVVALDPRLEPEQALQLADRAMYQAKKAR</sequence>
<comment type="catalytic activity">
    <reaction evidence="2">
        <text>2 GTP = 3',3'-c-di-GMP + 2 diphosphate</text>
        <dbReference type="Rhea" id="RHEA:24898"/>
        <dbReference type="ChEBI" id="CHEBI:33019"/>
        <dbReference type="ChEBI" id="CHEBI:37565"/>
        <dbReference type="ChEBI" id="CHEBI:58805"/>
        <dbReference type="EC" id="2.7.7.65"/>
    </reaction>
</comment>
<feature type="compositionally biased region" description="Low complexity" evidence="4">
    <location>
        <begin position="18"/>
        <end position="35"/>
    </location>
</feature>
<keyword evidence="7" id="KW-1185">Reference proteome</keyword>
<dbReference type="NCBIfam" id="TIGR00254">
    <property type="entry name" value="GGDEF"/>
    <property type="match status" value="1"/>
</dbReference>
<name>A0A239PZF8_9PROT</name>
<dbReference type="InterPro" id="IPR043128">
    <property type="entry name" value="Rev_trsase/Diguanyl_cyclase"/>
</dbReference>
<dbReference type="SMART" id="SM00267">
    <property type="entry name" value="GGDEF"/>
    <property type="match status" value="1"/>
</dbReference>
<feature type="domain" description="GGDEF" evidence="5">
    <location>
        <begin position="117"/>
        <end position="240"/>
    </location>
</feature>
<dbReference type="EC" id="2.7.7.65" evidence="1"/>
<evidence type="ECO:0000256" key="2">
    <source>
        <dbReference type="ARBA" id="ARBA00034247"/>
    </source>
</evidence>
<dbReference type="AlphaFoldDB" id="A0A239PZF8"/>
<evidence type="ECO:0000259" key="5">
    <source>
        <dbReference type="PROSITE" id="PS50887"/>
    </source>
</evidence>
<evidence type="ECO:0000256" key="1">
    <source>
        <dbReference type="ARBA" id="ARBA00012528"/>
    </source>
</evidence>
<dbReference type="Proteomes" id="UP000198346">
    <property type="component" value="Unassembled WGS sequence"/>
</dbReference>
<dbReference type="RefSeq" id="WP_089413314.1">
    <property type="nucleotide sequence ID" value="NZ_FZQA01000009.1"/>
</dbReference>
<dbReference type="InterPro" id="IPR050469">
    <property type="entry name" value="Diguanylate_Cyclase"/>
</dbReference>
<dbReference type="Gene3D" id="3.30.70.270">
    <property type="match status" value="1"/>
</dbReference>
<feature type="compositionally biased region" description="Polar residues" evidence="4">
    <location>
        <begin position="1"/>
        <end position="14"/>
    </location>
</feature>
<evidence type="ECO:0000256" key="4">
    <source>
        <dbReference type="SAM" id="MobiDB-lite"/>
    </source>
</evidence>